<dbReference type="Proteomes" id="UP000823775">
    <property type="component" value="Unassembled WGS sequence"/>
</dbReference>
<evidence type="ECO:0000313" key="2">
    <source>
        <dbReference type="Proteomes" id="UP000823775"/>
    </source>
</evidence>
<organism evidence="1 2">
    <name type="scientific">Datura stramonium</name>
    <name type="common">Jimsonweed</name>
    <name type="synonym">Common thornapple</name>
    <dbReference type="NCBI Taxonomy" id="4076"/>
    <lineage>
        <taxon>Eukaryota</taxon>
        <taxon>Viridiplantae</taxon>
        <taxon>Streptophyta</taxon>
        <taxon>Embryophyta</taxon>
        <taxon>Tracheophyta</taxon>
        <taxon>Spermatophyta</taxon>
        <taxon>Magnoliopsida</taxon>
        <taxon>eudicotyledons</taxon>
        <taxon>Gunneridae</taxon>
        <taxon>Pentapetalae</taxon>
        <taxon>asterids</taxon>
        <taxon>lamiids</taxon>
        <taxon>Solanales</taxon>
        <taxon>Solanaceae</taxon>
        <taxon>Solanoideae</taxon>
        <taxon>Datureae</taxon>
        <taxon>Datura</taxon>
    </lineage>
</organism>
<reference evidence="1 2" key="1">
    <citation type="journal article" date="2021" name="BMC Genomics">
        <title>Datura genome reveals duplications of psychoactive alkaloid biosynthetic genes and high mutation rate following tissue culture.</title>
        <authorList>
            <person name="Rajewski A."/>
            <person name="Carter-House D."/>
            <person name="Stajich J."/>
            <person name="Litt A."/>
        </authorList>
    </citation>
    <scope>NUCLEOTIDE SEQUENCE [LARGE SCALE GENOMIC DNA]</scope>
    <source>
        <strain evidence="1">AR-01</strain>
    </source>
</reference>
<accession>A0ABS8UKC0</accession>
<comment type="caution">
    <text evidence="1">The sequence shown here is derived from an EMBL/GenBank/DDBJ whole genome shotgun (WGS) entry which is preliminary data.</text>
</comment>
<sequence>MICPEVPLQLWNSCYSKTAIAVEVLLSDGDLEYGVGIIVKEGLKYKVVVLRTPQWALVHQKKQIKISKAKTNYPKTCKEINLFKKQPYHGKRVIKRRGLGKGDTLGHCLVGNLITAVVGLTGLLVLEPTEEGELMGILLRHLGNLEVGREGLEDLLYPLPHADKDLVRDCRFFSSTSKSYRSSTWAWDRDEIASYSPSRPAITALDDIPPWIGYRLDVDDCVERVQLIVRSMA</sequence>
<proteinExistence type="predicted"/>
<protein>
    <submittedName>
        <fullName evidence="1">Uncharacterized protein</fullName>
    </submittedName>
</protein>
<gene>
    <name evidence="1" type="ORF">HAX54_016173</name>
</gene>
<name>A0ABS8UKC0_DATST</name>
<keyword evidence="2" id="KW-1185">Reference proteome</keyword>
<evidence type="ECO:0000313" key="1">
    <source>
        <dbReference type="EMBL" id="MCD9558648.1"/>
    </source>
</evidence>
<dbReference type="EMBL" id="JACEIK010002040">
    <property type="protein sequence ID" value="MCD9558648.1"/>
    <property type="molecule type" value="Genomic_DNA"/>
</dbReference>